<dbReference type="EMBL" id="RBAH01000021">
    <property type="protein sequence ID" value="RKN76060.1"/>
    <property type="molecule type" value="Genomic_DNA"/>
</dbReference>
<dbReference type="Gene3D" id="1.20.120.450">
    <property type="entry name" value="dinb family like domain"/>
    <property type="match status" value="1"/>
</dbReference>
<name>A0A3B0BT79_9BACL</name>
<dbReference type="InterPro" id="IPR024775">
    <property type="entry name" value="DinB-like"/>
</dbReference>
<dbReference type="Pfam" id="PF00903">
    <property type="entry name" value="Glyoxalase"/>
    <property type="match status" value="1"/>
</dbReference>
<sequence>MAERGTGESRDGGQGVQEQAKLVIGVERAETAVTFYTEVLGWQAITSGDGGRYALLALPGEGVALLADRADAEGYTARLAALDAKRLESGERHFIRVPEELGPLEPLLQRAEEAGAVVSDELEPGCWRTLTLESPEGHRFAYWQEFAATHEQIMAMFAAAPQRLEAALAGLGDSELDRALAPGKWTIRQQVHHLVDLDMAATHKLKYIIAENEPGRTFSSSRFEQDRWAEGMKYALRPIAAEVALFQLLREHVLSVCSMIPDALARSVIVSGGRTETAAKLMKSMAGHANGHIRKIEQIRAMF</sequence>
<dbReference type="SUPFAM" id="SSF109854">
    <property type="entry name" value="DinB/YfiT-like putative metalloenzymes"/>
    <property type="match status" value="1"/>
</dbReference>
<dbReference type="InterPro" id="IPR004360">
    <property type="entry name" value="Glyas_Fos-R_dOase_dom"/>
</dbReference>
<evidence type="ECO:0000259" key="1">
    <source>
        <dbReference type="PROSITE" id="PS51819"/>
    </source>
</evidence>
<dbReference type="InterPro" id="IPR034660">
    <property type="entry name" value="DinB/YfiT-like"/>
</dbReference>
<protein>
    <submittedName>
        <fullName evidence="2">Glyoxalase</fullName>
    </submittedName>
</protein>
<dbReference type="SUPFAM" id="SSF54593">
    <property type="entry name" value="Glyoxalase/Bleomycin resistance protein/Dihydroxybiphenyl dioxygenase"/>
    <property type="match status" value="1"/>
</dbReference>
<accession>A0A3B0BT79</accession>
<comment type="caution">
    <text evidence="2">The sequence shown here is derived from an EMBL/GenBank/DDBJ whole genome shotgun (WGS) entry which is preliminary data.</text>
</comment>
<dbReference type="AlphaFoldDB" id="A0A3B0BT79"/>
<reference evidence="2 3" key="1">
    <citation type="journal article" date="2007" name="Int. J. Syst. Evol. Microbiol.">
        <title>Paenibacillus ginsengarvi sp. nov., isolated from soil from ginseng cultivation.</title>
        <authorList>
            <person name="Yoon M.H."/>
            <person name="Ten L.N."/>
            <person name="Im W.T."/>
        </authorList>
    </citation>
    <scope>NUCLEOTIDE SEQUENCE [LARGE SCALE GENOMIC DNA]</scope>
    <source>
        <strain evidence="2 3">KCTC 13059</strain>
    </source>
</reference>
<evidence type="ECO:0000313" key="3">
    <source>
        <dbReference type="Proteomes" id="UP000282311"/>
    </source>
</evidence>
<evidence type="ECO:0000313" key="2">
    <source>
        <dbReference type="EMBL" id="RKN76060.1"/>
    </source>
</evidence>
<organism evidence="2 3">
    <name type="scientific">Paenibacillus ginsengarvi</name>
    <dbReference type="NCBI Taxonomy" id="400777"/>
    <lineage>
        <taxon>Bacteria</taxon>
        <taxon>Bacillati</taxon>
        <taxon>Bacillota</taxon>
        <taxon>Bacilli</taxon>
        <taxon>Bacillales</taxon>
        <taxon>Paenibacillaceae</taxon>
        <taxon>Paenibacillus</taxon>
    </lineage>
</organism>
<dbReference type="InterPro" id="IPR029068">
    <property type="entry name" value="Glyas_Bleomycin-R_OHBP_Dase"/>
</dbReference>
<dbReference type="PROSITE" id="PS51819">
    <property type="entry name" value="VOC"/>
    <property type="match status" value="1"/>
</dbReference>
<proteinExistence type="predicted"/>
<dbReference type="Pfam" id="PF12867">
    <property type="entry name" value="DinB_2"/>
    <property type="match status" value="1"/>
</dbReference>
<dbReference type="Gene3D" id="3.10.180.10">
    <property type="entry name" value="2,3-Dihydroxybiphenyl 1,2-Dioxygenase, domain 1"/>
    <property type="match status" value="1"/>
</dbReference>
<feature type="domain" description="VOC" evidence="1">
    <location>
        <begin position="18"/>
        <end position="145"/>
    </location>
</feature>
<gene>
    <name evidence="2" type="ORF">D7M11_25010</name>
</gene>
<dbReference type="Proteomes" id="UP000282311">
    <property type="component" value="Unassembled WGS sequence"/>
</dbReference>
<dbReference type="InterPro" id="IPR037523">
    <property type="entry name" value="VOC_core"/>
</dbReference>
<keyword evidence="3" id="KW-1185">Reference proteome</keyword>